<name>I2B3S6_SHIBC</name>
<dbReference type="EMBL" id="CP001560">
    <property type="protein sequence ID" value="AFJ45180.1"/>
    <property type="molecule type" value="Genomic_DNA"/>
</dbReference>
<dbReference type="eggNOG" id="COG5581">
    <property type="taxonomic scope" value="Bacteria"/>
</dbReference>
<dbReference type="HOGENOM" id="CLU_102490_0_0_6"/>
<dbReference type="Pfam" id="PF07238">
    <property type="entry name" value="PilZ"/>
    <property type="match status" value="1"/>
</dbReference>
<dbReference type="Proteomes" id="UP000001955">
    <property type="component" value="Chromosome"/>
</dbReference>
<dbReference type="GO" id="GO:0035438">
    <property type="term" value="F:cyclic-di-GMP binding"/>
    <property type="evidence" value="ECO:0007669"/>
    <property type="project" value="InterPro"/>
</dbReference>
<evidence type="ECO:0000259" key="2">
    <source>
        <dbReference type="Pfam" id="PF22363"/>
    </source>
</evidence>
<evidence type="ECO:0000259" key="1">
    <source>
        <dbReference type="Pfam" id="PF07238"/>
    </source>
</evidence>
<evidence type="ECO:0000313" key="3">
    <source>
        <dbReference type="EMBL" id="AFJ45180.1"/>
    </source>
</evidence>
<dbReference type="AlphaFoldDB" id="I2B3S6"/>
<dbReference type="InterPro" id="IPR054375">
    <property type="entry name" value="MrkH_YcgR-like_dom"/>
</dbReference>
<sequence>MNSGVTERNRYEIIAIFREEFRRRTDIEIVISGSSITTKISNLGAGFFSINMNPPVTAGKNYLFVLHVESGKVEFTTTSLPSEEGQQRFMLPGEIQILQRRTDKRLMLPGDTPFSCHGRYKNGKNYAFSILDISPGGCALLSEIQHTELTHNNVLLKQAIFSLDDYGELIIDLAVRNVSKINTIKETGQPDTCYKISCQFQFRSPSERNRIDKLVTELLMENKRKKTH</sequence>
<organism evidence="3 4">
    <name type="scientific">Shimwellia blattae (strain ATCC 29907 / DSM 4481 / JCM 1650 / NBRC 105725 / CDC 9005-74)</name>
    <name type="common">Escherichia blattae</name>
    <dbReference type="NCBI Taxonomy" id="630626"/>
    <lineage>
        <taxon>Bacteria</taxon>
        <taxon>Pseudomonadati</taxon>
        <taxon>Pseudomonadota</taxon>
        <taxon>Gammaproteobacteria</taxon>
        <taxon>Enterobacterales</taxon>
        <taxon>Enterobacteriaceae</taxon>
        <taxon>Shimwellia</taxon>
    </lineage>
</organism>
<feature type="domain" description="PilZ" evidence="1">
    <location>
        <begin position="99"/>
        <end position="216"/>
    </location>
</feature>
<dbReference type="Pfam" id="PF22363">
    <property type="entry name" value="MrkH_YcgR_like"/>
    <property type="match status" value="1"/>
</dbReference>
<feature type="domain" description="MrkH-like YcgR-like" evidence="2">
    <location>
        <begin position="4"/>
        <end position="78"/>
    </location>
</feature>
<accession>I2B3S6</accession>
<gene>
    <name evidence="3" type="ordered locus">EBL_c00430</name>
</gene>
<protein>
    <submittedName>
        <fullName evidence="3">Putative type IV pilus assembly protein PilZ</fullName>
    </submittedName>
</protein>
<proteinExistence type="predicted"/>
<dbReference type="KEGG" id="ebt:EBL_c00430"/>
<dbReference type="STRING" id="630626.EBL_c00430"/>
<dbReference type="RefSeq" id="WP_014715707.1">
    <property type="nucleotide sequence ID" value="NZ_BAHA01000007.1"/>
</dbReference>
<keyword evidence="4" id="KW-1185">Reference proteome</keyword>
<reference evidence="3 4" key="1">
    <citation type="journal article" date="2012" name="J. Bacteriol.">
        <title>Complete genome sequence of the B12-producing Shimwellia blattae strain DSM 4481, isolated from a cockroach.</title>
        <authorList>
            <person name="Brzuszkiewicz E."/>
            <person name="Waschkowitz T."/>
            <person name="Wiezer A."/>
            <person name="Daniel R."/>
        </authorList>
    </citation>
    <scope>NUCLEOTIDE SEQUENCE [LARGE SCALE GENOMIC DNA]</scope>
    <source>
        <strain evidence="4">ATCC 29907 / DSM 4481 / JCM 1650 / NBRC 105725 / CDC 9005-74</strain>
    </source>
</reference>
<evidence type="ECO:0000313" key="4">
    <source>
        <dbReference type="Proteomes" id="UP000001955"/>
    </source>
</evidence>
<dbReference type="Gene3D" id="2.40.10.220">
    <property type="entry name" value="predicted glycosyltransferase like domains"/>
    <property type="match status" value="1"/>
</dbReference>
<dbReference type="InterPro" id="IPR009875">
    <property type="entry name" value="PilZ_domain"/>
</dbReference>